<dbReference type="Pfam" id="PF02817">
    <property type="entry name" value="E3_binding"/>
    <property type="match status" value="1"/>
</dbReference>
<accession>A0A918T1A7</accession>
<evidence type="ECO:0000256" key="1">
    <source>
        <dbReference type="ARBA" id="ARBA00001938"/>
    </source>
</evidence>
<dbReference type="InterPro" id="IPR001078">
    <property type="entry name" value="2-oxoacid_DH_actylTfrase"/>
</dbReference>
<comment type="caution">
    <text evidence="10">The sequence shown here is derived from an EMBL/GenBank/DDBJ whole genome shotgun (WGS) entry which is preliminary data.</text>
</comment>
<dbReference type="Gene3D" id="3.30.559.10">
    <property type="entry name" value="Chloramphenicol acetyltransferase-like domain"/>
    <property type="match status" value="1"/>
</dbReference>
<dbReference type="SUPFAM" id="SSF52777">
    <property type="entry name" value="CoA-dependent acyltransferases"/>
    <property type="match status" value="1"/>
</dbReference>
<dbReference type="SUPFAM" id="SSF51230">
    <property type="entry name" value="Single hybrid motif"/>
    <property type="match status" value="2"/>
</dbReference>
<feature type="domain" description="Lipoyl-binding" evidence="8">
    <location>
        <begin position="2"/>
        <end position="77"/>
    </location>
</feature>
<name>A0A918T1A7_9ACTN</name>
<reference evidence="10" key="2">
    <citation type="submission" date="2020-09" db="EMBL/GenBank/DDBJ databases">
        <authorList>
            <person name="Sun Q."/>
            <person name="Ohkuma M."/>
        </authorList>
    </citation>
    <scope>NUCLEOTIDE SEQUENCE</scope>
    <source>
        <strain evidence="10">JCM 4518</strain>
    </source>
</reference>
<reference evidence="10" key="1">
    <citation type="journal article" date="2014" name="Int. J. Syst. Evol. Microbiol.">
        <title>Complete genome sequence of Corynebacterium casei LMG S-19264T (=DSM 44701T), isolated from a smear-ripened cheese.</title>
        <authorList>
            <consortium name="US DOE Joint Genome Institute (JGI-PGF)"/>
            <person name="Walter F."/>
            <person name="Albersmeier A."/>
            <person name="Kalinowski J."/>
            <person name="Ruckert C."/>
        </authorList>
    </citation>
    <scope>NUCLEOTIDE SEQUENCE</scope>
    <source>
        <strain evidence="10">JCM 4518</strain>
    </source>
</reference>
<dbReference type="PANTHER" id="PTHR43178:SF5">
    <property type="entry name" value="LIPOAMIDE ACYLTRANSFERASE COMPONENT OF BRANCHED-CHAIN ALPHA-KETO ACID DEHYDROGENASE COMPLEX, MITOCHONDRIAL"/>
    <property type="match status" value="1"/>
</dbReference>
<dbReference type="InterPro" id="IPR023213">
    <property type="entry name" value="CAT-like_dom_sf"/>
</dbReference>
<dbReference type="EC" id="2.3.1.-" evidence="6"/>
<dbReference type="InterPro" id="IPR011053">
    <property type="entry name" value="Single_hybrid_motif"/>
</dbReference>
<dbReference type="Proteomes" id="UP000644020">
    <property type="component" value="Unassembled WGS sequence"/>
</dbReference>
<keyword evidence="11" id="KW-1185">Reference proteome</keyword>
<protein>
    <recommendedName>
        <fullName evidence="6">Dihydrolipoamide acetyltransferase component of pyruvate dehydrogenase complex</fullName>
        <ecNumber evidence="6">2.3.1.-</ecNumber>
    </recommendedName>
</protein>
<evidence type="ECO:0000256" key="4">
    <source>
        <dbReference type="ARBA" id="ARBA00022823"/>
    </source>
</evidence>
<dbReference type="GO" id="GO:0016407">
    <property type="term" value="F:acetyltransferase activity"/>
    <property type="evidence" value="ECO:0007669"/>
    <property type="project" value="TreeGrafter"/>
</dbReference>
<dbReference type="CDD" id="cd06849">
    <property type="entry name" value="lipoyl_domain"/>
    <property type="match status" value="2"/>
</dbReference>
<dbReference type="InterPro" id="IPR004167">
    <property type="entry name" value="PSBD"/>
</dbReference>
<dbReference type="NCBIfam" id="TIGR02927">
    <property type="entry name" value="SucB_Actino"/>
    <property type="match status" value="1"/>
</dbReference>
<dbReference type="RefSeq" id="WP_189977270.1">
    <property type="nucleotide sequence ID" value="NZ_BMUL01000006.1"/>
</dbReference>
<evidence type="ECO:0000259" key="9">
    <source>
        <dbReference type="PROSITE" id="PS51826"/>
    </source>
</evidence>
<comment type="cofactor">
    <cofactor evidence="1 6">
        <name>(R)-lipoate</name>
        <dbReference type="ChEBI" id="CHEBI:83088"/>
    </cofactor>
</comment>
<keyword evidence="3 6" id="KW-0808">Transferase</keyword>
<evidence type="ECO:0000256" key="5">
    <source>
        <dbReference type="ARBA" id="ARBA00023315"/>
    </source>
</evidence>
<dbReference type="InterPro" id="IPR000089">
    <property type="entry name" value="Biotin_lipoyl"/>
</dbReference>
<dbReference type="EMBL" id="BMUL01000006">
    <property type="protein sequence ID" value="GHA83817.1"/>
    <property type="molecule type" value="Genomic_DNA"/>
</dbReference>
<evidence type="ECO:0000256" key="3">
    <source>
        <dbReference type="ARBA" id="ARBA00022679"/>
    </source>
</evidence>
<dbReference type="AlphaFoldDB" id="A0A918T1A7"/>
<comment type="similarity">
    <text evidence="2 6">Belongs to the 2-oxoacid dehydrogenase family.</text>
</comment>
<dbReference type="Gene3D" id="4.10.320.10">
    <property type="entry name" value="E3-binding domain"/>
    <property type="match status" value="1"/>
</dbReference>
<feature type="domain" description="Peripheral subunit-binding (PSBD)" evidence="9">
    <location>
        <begin position="283"/>
        <end position="320"/>
    </location>
</feature>
<dbReference type="Pfam" id="PF00198">
    <property type="entry name" value="2-oxoacid_dh"/>
    <property type="match status" value="1"/>
</dbReference>
<dbReference type="PANTHER" id="PTHR43178">
    <property type="entry name" value="DIHYDROLIPOAMIDE ACETYLTRANSFERASE COMPONENT OF PYRUVATE DEHYDROGENASE COMPLEX"/>
    <property type="match status" value="1"/>
</dbReference>
<dbReference type="PROSITE" id="PS50968">
    <property type="entry name" value="BIOTINYL_LIPOYL"/>
    <property type="match status" value="2"/>
</dbReference>
<keyword evidence="5 6" id="KW-0012">Acyltransferase</keyword>
<organism evidence="10 11">
    <name type="scientific">Streptomyces termitum</name>
    <dbReference type="NCBI Taxonomy" id="67368"/>
    <lineage>
        <taxon>Bacteria</taxon>
        <taxon>Bacillati</taxon>
        <taxon>Actinomycetota</taxon>
        <taxon>Actinomycetes</taxon>
        <taxon>Kitasatosporales</taxon>
        <taxon>Streptomycetaceae</taxon>
        <taxon>Streptomyces</taxon>
    </lineage>
</organism>
<evidence type="ECO:0000259" key="8">
    <source>
        <dbReference type="PROSITE" id="PS50968"/>
    </source>
</evidence>
<evidence type="ECO:0000313" key="10">
    <source>
        <dbReference type="EMBL" id="GHA83817.1"/>
    </source>
</evidence>
<evidence type="ECO:0000313" key="11">
    <source>
        <dbReference type="Proteomes" id="UP000644020"/>
    </source>
</evidence>
<dbReference type="Gene3D" id="2.40.50.100">
    <property type="match status" value="2"/>
</dbReference>
<keyword evidence="4 6" id="KW-0450">Lipoyl</keyword>
<dbReference type="FunFam" id="3.30.559.10:FF:000007">
    <property type="entry name" value="Dihydrolipoamide acetyltransferase component of pyruvate dehydrogenase complex"/>
    <property type="match status" value="1"/>
</dbReference>
<proteinExistence type="inferred from homology"/>
<dbReference type="InterPro" id="IPR014276">
    <property type="entry name" value="2-oxoglutarate_DH_E2"/>
</dbReference>
<gene>
    <name evidence="10" type="ORF">GCM10010305_29720</name>
</gene>
<evidence type="ECO:0000256" key="2">
    <source>
        <dbReference type="ARBA" id="ARBA00007317"/>
    </source>
</evidence>
<dbReference type="InterPro" id="IPR036625">
    <property type="entry name" value="E3-bd_dom_sf"/>
</dbReference>
<dbReference type="PROSITE" id="PS00189">
    <property type="entry name" value="LIPOYL"/>
    <property type="match status" value="2"/>
</dbReference>
<feature type="region of interest" description="Disordered" evidence="7">
    <location>
        <begin position="86"/>
        <end position="113"/>
    </location>
</feature>
<dbReference type="InterPro" id="IPR003016">
    <property type="entry name" value="2-oxoA_DH_lipoyl-BS"/>
</dbReference>
<dbReference type="InterPro" id="IPR050743">
    <property type="entry name" value="2-oxoacid_DH_E2_comp"/>
</dbReference>
<sequence length="586" mass="58338">MSVSVTLPALGESVTEGTVTRWLKAEGERVEADEPLLEVSTDKVDTEIPAPASGILASIKVAEDETVEVGAELAIIDDGTGAPAAAEAPAAEAAPAPAAEAPAAPAPVAEGTVTPAPAAEAPAAPAGGATGTDVVLPALGESVTEGTVTRWLKSVGETVEADEPLLEVSTDKVDTEIPAPASGVLLEIVVAEDETAEVGAKLAVIGAAGAAPAAAAPAAPAAPAPAPAAPAAPAPAPAPVAPAAPVAAPAPVAPAAPSIAPAVVTPVPAAPAPAAAPAEDGAYVTPLVRKLATENGVDLASVKGSGVGGRIRKQDVLAAAEAKKAAPAPAPAAAPAAAKAPALEVSPLRGQTVKMTRMRKVIGDNMMKALHGQAQLTSVVEVDITKLMKLRGRAKDSFAAREGVKLSPMPFFVKAAAQALKAHPVINARINEDEGTITYFDTENIGIAVDSEKGLMTPVIKGAGDLNIAGISKATADLAGKVRASKITPDELSGATFTISNTGSRGALFDTVIVPPNQVAILGIGATVKRPAVIETAEGTVIGVRDMTYLSLSYDHRLVDGADAARYLSAVKAILEAGEFEVDLGL</sequence>
<dbReference type="SUPFAM" id="SSF47005">
    <property type="entry name" value="Peripheral subunit-binding domain of 2-oxo acid dehydrogenase complex"/>
    <property type="match status" value="1"/>
</dbReference>
<dbReference type="PROSITE" id="PS51826">
    <property type="entry name" value="PSBD"/>
    <property type="match status" value="1"/>
</dbReference>
<evidence type="ECO:0000256" key="6">
    <source>
        <dbReference type="RuleBase" id="RU003423"/>
    </source>
</evidence>
<dbReference type="GO" id="GO:0031405">
    <property type="term" value="F:lipoic acid binding"/>
    <property type="evidence" value="ECO:0007669"/>
    <property type="project" value="TreeGrafter"/>
</dbReference>
<feature type="region of interest" description="Disordered" evidence="7">
    <location>
        <begin position="218"/>
        <end position="244"/>
    </location>
</feature>
<feature type="compositionally biased region" description="Pro residues" evidence="7">
    <location>
        <begin position="220"/>
        <end position="242"/>
    </location>
</feature>
<evidence type="ECO:0000256" key="7">
    <source>
        <dbReference type="SAM" id="MobiDB-lite"/>
    </source>
</evidence>
<dbReference type="Pfam" id="PF00364">
    <property type="entry name" value="Biotin_lipoyl"/>
    <property type="match status" value="2"/>
</dbReference>
<dbReference type="GO" id="GO:0005737">
    <property type="term" value="C:cytoplasm"/>
    <property type="evidence" value="ECO:0007669"/>
    <property type="project" value="TreeGrafter"/>
</dbReference>
<feature type="domain" description="Lipoyl-binding" evidence="8">
    <location>
        <begin position="131"/>
        <end position="206"/>
    </location>
</feature>